<reference evidence="4" key="1">
    <citation type="submission" date="2020-08" db="EMBL/GenBank/DDBJ databases">
        <title>Multicomponent nature underlies the extraordinary mechanical properties of spider dragline silk.</title>
        <authorList>
            <person name="Kono N."/>
            <person name="Nakamura H."/>
            <person name="Mori M."/>
            <person name="Yoshida Y."/>
            <person name="Ohtoshi R."/>
            <person name="Malay A.D."/>
            <person name="Moran D.A.P."/>
            <person name="Tomita M."/>
            <person name="Numata K."/>
            <person name="Arakawa K."/>
        </authorList>
    </citation>
    <scope>NUCLEOTIDE SEQUENCE</scope>
</reference>
<keyword evidence="5" id="KW-1185">Reference proteome</keyword>
<dbReference type="Pfam" id="PF17921">
    <property type="entry name" value="Integrase_H2C2"/>
    <property type="match status" value="1"/>
</dbReference>
<evidence type="ECO:0000256" key="2">
    <source>
        <dbReference type="SAM" id="MobiDB-lite"/>
    </source>
</evidence>
<feature type="domain" description="Integrase catalytic" evidence="3">
    <location>
        <begin position="110"/>
        <end position="235"/>
    </location>
</feature>
<feature type="region of interest" description="Disordered" evidence="2">
    <location>
        <begin position="29"/>
        <end position="49"/>
    </location>
</feature>
<dbReference type="GO" id="GO:0015074">
    <property type="term" value="P:DNA integration"/>
    <property type="evidence" value="ECO:0007669"/>
    <property type="project" value="InterPro"/>
</dbReference>
<evidence type="ECO:0000259" key="3">
    <source>
        <dbReference type="PROSITE" id="PS50994"/>
    </source>
</evidence>
<dbReference type="EMBL" id="BMAV01023964">
    <property type="protein sequence ID" value="GFS28999.1"/>
    <property type="molecule type" value="Genomic_DNA"/>
</dbReference>
<feature type="region of interest" description="Disordered" evidence="2">
    <location>
        <begin position="411"/>
        <end position="448"/>
    </location>
</feature>
<dbReference type="GO" id="GO:0003676">
    <property type="term" value="F:nucleic acid binding"/>
    <property type="evidence" value="ECO:0007669"/>
    <property type="project" value="InterPro"/>
</dbReference>
<accession>A0A8X6M794</accession>
<dbReference type="SUPFAM" id="SSF53098">
    <property type="entry name" value="Ribonuclease H-like"/>
    <property type="match status" value="1"/>
</dbReference>
<dbReference type="PANTHER" id="PTHR37984:SF15">
    <property type="entry name" value="INTEGRASE CATALYTIC DOMAIN-CONTAINING PROTEIN"/>
    <property type="match status" value="1"/>
</dbReference>
<dbReference type="Gene3D" id="3.30.420.10">
    <property type="entry name" value="Ribonuclease H-like superfamily/Ribonuclease H"/>
    <property type="match status" value="1"/>
</dbReference>
<dbReference type="InterPro" id="IPR036397">
    <property type="entry name" value="RNaseH_sf"/>
</dbReference>
<evidence type="ECO:0000256" key="1">
    <source>
        <dbReference type="ARBA" id="ARBA00012493"/>
    </source>
</evidence>
<dbReference type="InterPro" id="IPR041588">
    <property type="entry name" value="Integrase_H2C2"/>
</dbReference>
<dbReference type="OrthoDB" id="10030726at2759"/>
<name>A0A8X6M794_9ARAC</name>
<evidence type="ECO:0000313" key="5">
    <source>
        <dbReference type="Proteomes" id="UP000886998"/>
    </source>
</evidence>
<dbReference type="GO" id="GO:0003964">
    <property type="term" value="F:RNA-directed DNA polymerase activity"/>
    <property type="evidence" value="ECO:0007669"/>
    <property type="project" value="UniProtKB-EC"/>
</dbReference>
<evidence type="ECO:0000313" key="4">
    <source>
        <dbReference type="EMBL" id="GFS28999.1"/>
    </source>
</evidence>
<dbReference type="Proteomes" id="UP000886998">
    <property type="component" value="Unassembled WGS sequence"/>
</dbReference>
<sequence length="448" mass="51667">MSLKDPSGRLARWACRLQEHDFDVKYKTGKKHSDADALSKNPLEEETETPDKFLAVTTSMNLAMEQKKDPDLAKLKLSSNSSKNEEFRFIDGILCGKNFDPDGKLWLPVIPKHLRADILRHFHDAPFAGHLGFAKTYDRIRKRFYWPGMYRNVVRLVSSLVDLCNVDHRFTTAYHPLANGLTERFNKTLADMLSMYVDAEQKNWDEILPFVTFAYNTAKQETKGFTPFYLLHGREAETTLDTMLPFCPNDFDDNNITKIAARAEESRQLARVHTLRAQDRDRRRYDSKHQMVSYALPEISYGFIPHRDLRSTGDFDPASRKRKLREVVHVLRMKPYYNPAKQIEIEDKEIQDIIPPKQPYKGPITRSRIKTLEQNDSSLDESRSFFRVHTGYFSNIRSAKVQENISFANALKGDHKIAPPPESNSSKSNETPSGDKRQAASEIDNESF</sequence>
<dbReference type="InterPro" id="IPR012337">
    <property type="entry name" value="RNaseH-like_sf"/>
</dbReference>
<dbReference type="EC" id="2.7.7.49" evidence="1"/>
<protein>
    <recommendedName>
        <fullName evidence="1">RNA-directed DNA polymerase</fullName>
        <ecNumber evidence="1">2.7.7.49</ecNumber>
    </recommendedName>
</protein>
<dbReference type="PANTHER" id="PTHR37984">
    <property type="entry name" value="PROTEIN CBG26694"/>
    <property type="match status" value="1"/>
</dbReference>
<dbReference type="InterPro" id="IPR050951">
    <property type="entry name" value="Retrovirus_Pol_polyprotein"/>
</dbReference>
<comment type="caution">
    <text evidence="4">The sequence shown here is derived from an EMBL/GenBank/DDBJ whole genome shotgun (WGS) entry which is preliminary data.</text>
</comment>
<dbReference type="InterPro" id="IPR001584">
    <property type="entry name" value="Integrase_cat-core"/>
</dbReference>
<feature type="compositionally biased region" description="Low complexity" evidence="2">
    <location>
        <begin position="423"/>
        <end position="432"/>
    </location>
</feature>
<dbReference type="FunFam" id="1.10.340.70:FF:000001">
    <property type="entry name" value="Retrovirus-related Pol polyprotein from transposon gypsy-like Protein"/>
    <property type="match status" value="1"/>
</dbReference>
<gene>
    <name evidence="4" type="primary">TY3B-I_835</name>
    <name evidence="4" type="ORF">TNIN_398561</name>
</gene>
<dbReference type="PROSITE" id="PS50994">
    <property type="entry name" value="INTEGRASE"/>
    <property type="match status" value="1"/>
</dbReference>
<proteinExistence type="predicted"/>
<organism evidence="4 5">
    <name type="scientific">Trichonephila inaurata madagascariensis</name>
    <dbReference type="NCBI Taxonomy" id="2747483"/>
    <lineage>
        <taxon>Eukaryota</taxon>
        <taxon>Metazoa</taxon>
        <taxon>Ecdysozoa</taxon>
        <taxon>Arthropoda</taxon>
        <taxon>Chelicerata</taxon>
        <taxon>Arachnida</taxon>
        <taxon>Araneae</taxon>
        <taxon>Araneomorphae</taxon>
        <taxon>Entelegynae</taxon>
        <taxon>Araneoidea</taxon>
        <taxon>Nephilidae</taxon>
        <taxon>Trichonephila</taxon>
        <taxon>Trichonephila inaurata</taxon>
    </lineage>
</organism>
<dbReference type="AlphaFoldDB" id="A0A8X6M794"/>